<reference evidence="8" key="1">
    <citation type="submission" date="2015-09" db="EMBL/GenBank/DDBJ databases">
        <authorList>
            <person name="Fill T.P."/>
            <person name="Baretta J.F."/>
            <person name="de Almeida L.G."/>
            <person name="Rocha M."/>
            <person name="de Souza D.H."/>
            <person name="Malavazi I."/>
            <person name="Cerdeira L.T."/>
            <person name="Hong H."/>
            <person name="Samborskyy M."/>
            <person name="de Vasconcelos A.T."/>
            <person name="Leadlay P."/>
            <person name="Rodrigues-Filho E."/>
        </authorList>
    </citation>
    <scope>NUCLEOTIDE SEQUENCE [LARGE SCALE GENOMIC DNA]</scope>
    <source>
        <strain evidence="8">LaBioMMi 136</strain>
    </source>
</reference>
<comment type="caution">
    <text evidence="7">The sequence shown here is derived from an EMBL/GenBank/DDBJ whole genome shotgun (WGS) entry which is preliminary data.</text>
</comment>
<gene>
    <name evidence="7" type="primary">EXG5</name>
    <name evidence="7" type="ORF">PEBR_10179</name>
</gene>
<evidence type="ECO:0000313" key="8">
    <source>
        <dbReference type="Proteomes" id="UP000190744"/>
    </source>
</evidence>
<dbReference type="PANTHER" id="PTHR31263">
    <property type="entry name" value="CELLULASE FAMILY PROTEIN (AFU_ORTHOLOGUE AFUA_5G14560)"/>
    <property type="match status" value="1"/>
</dbReference>
<evidence type="ECO:0000256" key="2">
    <source>
        <dbReference type="ARBA" id="ARBA00022801"/>
    </source>
</evidence>
<dbReference type="Pfam" id="PF00150">
    <property type="entry name" value="Cellulase"/>
    <property type="match status" value="1"/>
</dbReference>
<keyword evidence="3 4" id="KW-0326">Glycosidase</keyword>
<proteinExistence type="inferred from homology"/>
<dbReference type="EMBL" id="LJBN01000116">
    <property type="protein sequence ID" value="OOQ88996.1"/>
    <property type="molecule type" value="Genomic_DNA"/>
</dbReference>
<dbReference type="GO" id="GO:0004553">
    <property type="term" value="F:hydrolase activity, hydrolyzing O-glycosyl compounds"/>
    <property type="evidence" value="ECO:0007669"/>
    <property type="project" value="InterPro"/>
</dbReference>
<dbReference type="AlphaFoldDB" id="A0A1S9RUD2"/>
<evidence type="ECO:0000259" key="6">
    <source>
        <dbReference type="Pfam" id="PF00150"/>
    </source>
</evidence>
<evidence type="ECO:0000256" key="1">
    <source>
        <dbReference type="ARBA" id="ARBA00005641"/>
    </source>
</evidence>
<evidence type="ECO:0000313" key="7">
    <source>
        <dbReference type="EMBL" id="OOQ88996.1"/>
    </source>
</evidence>
<evidence type="ECO:0000256" key="5">
    <source>
        <dbReference type="SAM" id="MobiDB-lite"/>
    </source>
</evidence>
<dbReference type="Gene3D" id="3.20.20.80">
    <property type="entry name" value="Glycosidases"/>
    <property type="match status" value="1"/>
</dbReference>
<sequence>MHALIHWIRRNRRASLVLVTTIVILLHTELWKWDGDEMDTMPPITATTVIHSTPATLNFTPPFHTEGRHILDAKGIPLKLASLNWYGASDTDYVPGGLEVQHRDTIAALIRDLGFNSVRLPYADEIVIKNPVIGPSVIAANLDLSSNKSENDEPLRALDVFHAVVESLTAAGLLVIVNNHITQATWCCGMNPCDLSWKNDWFGADVLCTVSQTEARWIRNWETVMAPLVSNPLVLGADLRNEVRGLWGTMHWGEWADAAERASERLLAMNPDWLMFVEGISSANDLSGASTRPVQLSIPGRVVYSAHVYKWSGWGSLRPFASRTYEDFATTMWKNWGYLLTEEIAPVWVGEFGTPETPSEGDQNYWRHLMQYMEVMDASWGYWALNARKATGEWESYGLVGDEWDWASVRRDYRLTDLACLGRREEIEEETDERAAGSRQSKNGK</sequence>
<dbReference type="InterPro" id="IPR017853">
    <property type="entry name" value="GH"/>
</dbReference>
<evidence type="ECO:0000256" key="4">
    <source>
        <dbReference type="RuleBase" id="RU361153"/>
    </source>
</evidence>
<organism evidence="7 8">
    <name type="scientific">Penicillium brasilianum</name>
    <dbReference type="NCBI Taxonomy" id="104259"/>
    <lineage>
        <taxon>Eukaryota</taxon>
        <taxon>Fungi</taxon>
        <taxon>Dikarya</taxon>
        <taxon>Ascomycota</taxon>
        <taxon>Pezizomycotina</taxon>
        <taxon>Eurotiomycetes</taxon>
        <taxon>Eurotiomycetidae</taxon>
        <taxon>Eurotiales</taxon>
        <taxon>Aspergillaceae</taxon>
        <taxon>Penicillium</taxon>
    </lineage>
</organism>
<dbReference type="GO" id="GO:0000272">
    <property type="term" value="P:polysaccharide catabolic process"/>
    <property type="evidence" value="ECO:0007669"/>
    <property type="project" value="InterPro"/>
</dbReference>
<name>A0A1S9RUD2_PENBI</name>
<dbReference type="InterPro" id="IPR001547">
    <property type="entry name" value="Glyco_hydro_5"/>
</dbReference>
<feature type="domain" description="Glycoside hydrolase family 5" evidence="6">
    <location>
        <begin position="102"/>
        <end position="387"/>
    </location>
</feature>
<accession>A0A1S9RUD2</accession>
<evidence type="ECO:0000256" key="3">
    <source>
        <dbReference type="ARBA" id="ARBA00023295"/>
    </source>
</evidence>
<feature type="region of interest" description="Disordered" evidence="5">
    <location>
        <begin position="426"/>
        <end position="445"/>
    </location>
</feature>
<dbReference type="Proteomes" id="UP000190744">
    <property type="component" value="Unassembled WGS sequence"/>
</dbReference>
<keyword evidence="2 4" id="KW-0378">Hydrolase</keyword>
<protein>
    <submittedName>
        <fullName evidence="7">Exo-beta-1,3-glucanase</fullName>
    </submittedName>
</protein>
<dbReference type="PANTHER" id="PTHR31263:SF0">
    <property type="entry name" value="CELLULASE FAMILY PROTEIN (AFU_ORTHOLOGUE AFUA_5G14560)"/>
    <property type="match status" value="1"/>
</dbReference>
<comment type="similarity">
    <text evidence="1 4">Belongs to the glycosyl hydrolase 5 (cellulase A) family.</text>
</comment>
<dbReference type="SUPFAM" id="SSF51445">
    <property type="entry name" value="(Trans)glycosidases"/>
    <property type="match status" value="1"/>
</dbReference>